<comment type="similarity">
    <text evidence="2">Belongs to the TMCO1 family.</text>
</comment>
<keyword evidence="9 14" id="KW-1133">Transmembrane helix</keyword>
<protein>
    <recommendedName>
        <fullName evidence="17">CLAC channel</fullName>
    </recommendedName>
</protein>
<dbReference type="InterPro" id="IPR002809">
    <property type="entry name" value="EMC3/TMCO1"/>
</dbReference>
<dbReference type="Pfam" id="PF01956">
    <property type="entry name" value="EMC3_TMCO1"/>
    <property type="match status" value="1"/>
</dbReference>
<evidence type="ECO:0000256" key="3">
    <source>
        <dbReference type="ARBA" id="ARBA00022448"/>
    </source>
</evidence>
<dbReference type="PANTHER" id="PTHR20917:SF0">
    <property type="entry name" value="CALCIUM LOAD-ACTIVATED CALCIUM CHANNEL"/>
    <property type="match status" value="1"/>
</dbReference>
<evidence type="ECO:0000256" key="5">
    <source>
        <dbReference type="ARBA" id="ARBA00022673"/>
    </source>
</evidence>
<dbReference type="PANTHER" id="PTHR20917">
    <property type="entry name" value="PNAS-RELATED"/>
    <property type="match status" value="1"/>
</dbReference>
<proteinExistence type="inferred from homology"/>
<evidence type="ECO:0000256" key="12">
    <source>
        <dbReference type="ARBA" id="ARBA00023136"/>
    </source>
</evidence>
<dbReference type="InterPro" id="IPR008559">
    <property type="entry name" value="TMCO1"/>
</dbReference>
<organism evidence="15 16">
    <name type="scientific">Chlorella vulgaris</name>
    <name type="common">Green alga</name>
    <dbReference type="NCBI Taxonomy" id="3077"/>
    <lineage>
        <taxon>Eukaryota</taxon>
        <taxon>Viridiplantae</taxon>
        <taxon>Chlorophyta</taxon>
        <taxon>core chlorophytes</taxon>
        <taxon>Trebouxiophyceae</taxon>
        <taxon>Chlorellales</taxon>
        <taxon>Chlorellaceae</taxon>
        <taxon>Chlorella clade</taxon>
        <taxon>Chlorella</taxon>
    </lineage>
</organism>
<evidence type="ECO:0000256" key="14">
    <source>
        <dbReference type="SAM" id="Phobius"/>
    </source>
</evidence>
<dbReference type="OrthoDB" id="342726at2759"/>
<keyword evidence="10" id="KW-0175">Coiled coil</keyword>
<evidence type="ECO:0000256" key="2">
    <source>
        <dbReference type="ARBA" id="ARBA00006537"/>
    </source>
</evidence>
<keyword evidence="3" id="KW-0813">Transport</keyword>
<reference evidence="15" key="1">
    <citation type="journal article" date="2019" name="Plant J.">
        <title>Chlorella vulgaris genome assembly and annotation reveals the molecular basis for metabolic acclimation to high light conditions.</title>
        <authorList>
            <person name="Cecchin M."/>
            <person name="Marcolungo L."/>
            <person name="Rossato M."/>
            <person name="Girolomoni L."/>
            <person name="Cosentino E."/>
            <person name="Cuine S."/>
            <person name="Li-Beisson Y."/>
            <person name="Delledonne M."/>
            <person name="Ballottari M."/>
        </authorList>
    </citation>
    <scope>NUCLEOTIDE SEQUENCE</scope>
    <source>
        <strain evidence="15">211/11P</strain>
    </source>
</reference>
<dbReference type="EMBL" id="SIDB01000009">
    <property type="protein sequence ID" value="KAI3428216.1"/>
    <property type="molecule type" value="Genomic_DNA"/>
</dbReference>
<name>A0A9D4YV83_CHLVU</name>
<keyword evidence="5" id="KW-0107">Calcium channel</keyword>
<evidence type="ECO:0000256" key="9">
    <source>
        <dbReference type="ARBA" id="ARBA00022989"/>
    </source>
</evidence>
<dbReference type="SMART" id="SM01415">
    <property type="entry name" value="DUF106"/>
    <property type="match status" value="1"/>
</dbReference>
<dbReference type="GO" id="GO:0005262">
    <property type="term" value="F:calcium channel activity"/>
    <property type="evidence" value="ECO:0007669"/>
    <property type="project" value="UniProtKB-KW"/>
</dbReference>
<evidence type="ECO:0000256" key="1">
    <source>
        <dbReference type="ARBA" id="ARBA00004477"/>
    </source>
</evidence>
<keyword evidence="12 14" id="KW-0472">Membrane</keyword>
<accession>A0A9D4YV83</accession>
<evidence type="ECO:0008006" key="17">
    <source>
        <dbReference type="Google" id="ProtNLM"/>
    </source>
</evidence>
<dbReference type="GO" id="GO:0005789">
    <property type="term" value="C:endoplasmic reticulum membrane"/>
    <property type="evidence" value="ECO:0007669"/>
    <property type="project" value="UniProtKB-SubCell"/>
</dbReference>
<dbReference type="GO" id="GO:0032469">
    <property type="term" value="P:endoplasmic reticulum calcium ion homeostasis"/>
    <property type="evidence" value="ECO:0007669"/>
    <property type="project" value="InterPro"/>
</dbReference>
<reference evidence="15" key="2">
    <citation type="submission" date="2020-11" db="EMBL/GenBank/DDBJ databases">
        <authorList>
            <person name="Cecchin M."/>
            <person name="Marcolungo L."/>
            <person name="Rossato M."/>
            <person name="Girolomoni L."/>
            <person name="Cosentino E."/>
            <person name="Cuine S."/>
            <person name="Li-Beisson Y."/>
            <person name="Delledonne M."/>
            <person name="Ballottari M."/>
        </authorList>
    </citation>
    <scope>NUCLEOTIDE SEQUENCE</scope>
    <source>
        <strain evidence="15">211/11P</strain>
        <tissue evidence="15">Whole cell</tissue>
    </source>
</reference>
<evidence type="ECO:0000256" key="4">
    <source>
        <dbReference type="ARBA" id="ARBA00022568"/>
    </source>
</evidence>
<keyword evidence="16" id="KW-1185">Reference proteome</keyword>
<evidence type="ECO:0000256" key="13">
    <source>
        <dbReference type="ARBA" id="ARBA00023303"/>
    </source>
</evidence>
<evidence type="ECO:0000313" key="16">
    <source>
        <dbReference type="Proteomes" id="UP001055712"/>
    </source>
</evidence>
<keyword evidence="11" id="KW-0406">Ion transport</keyword>
<evidence type="ECO:0000256" key="7">
    <source>
        <dbReference type="ARBA" id="ARBA00022824"/>
    </source>
</evidence>
<keyword evidence="4" id="KW-0109">Calcium transport</keyword>
<keyword evidence="7" id="KW-0256">Endoplasmic reticulum</keyword>
<keyword evidence="6 14" id="KW-0812">Transmembrane</keyword>
<evidence type="ECO:0000256" key="10">
    <source>
        <dbReference type="ARBA" id="ARBA00023054"/>
    </source>
</evidence>
<evidence type="ECO:0000256" key="6">
    <source>
        <dbReference type="ARBA" id="ARBA00022692"/>
    </source>
</evidence>
<evidence type="ECO:0000256" key="11">
    <source>
        <dbReference type="ARBA" id="ARBA00023065"/>
    </source>
</evidence>
<keyword evidence="13" id="KW-0407">Ion channel</keyword>
<dbReference type="AlphaFoldDB" id="A0A9D4YV83"/>
<keyword evidence="8" id="KW-0106">Calcium</keyword>
<dbReference type="Proteomes" id="UP001055712">
    <property type="component" value="Unassembled WGS sequence"/>
</dbReference>
<comment type="subcellular location">
    <subcellularLocation>
        <location evidence="1">Endoplasmic reticulum membrane</location>
        <topology evidence="1">Multi-pass membrane protein</topology>
    </subcellularLocation>
</comment>
<feature type="transmembrane region" description="Helical" evidence="14">
    <location>
        <begin position="78"/>
        <end position="96"/>
    </location>
</feature>
<evidence type="ECO:0000256" key="8">
    <source>
        <dbReference type="ARBA" id="ARBA00022837"/>
    </source>
</evidence>
<comment type="caution">
    <text evidence="15">The sequence shown here is derived from an EMBL/GenBank/DDBJ whole genome shotgun (WGS) entry which is preliminary data.</text>
</comment>
<sequence length="188" mass="21163">MSLIPLAVIAFSTTAALVTEFLQWFFVWRTPGFVTLKNNLSKHEKLVDDAKETSTTKNLKKKEQRLQTWRTEAGRQMASYNMKASVVLMVCVLVTYKVMTRLFSQIGPVGRLPFEPPPFLQKVTHRGLDASTDARDCSAVFIFVLCQGSVRMVIGKLLNLGMGREFKDIMPTLPKGFPSLSMDDKKAK</sequence>
<evidence type="ECO:0000313" key="15">
    <source>
        <dbReference type="EMBL" id="KAI3428216.1"/>
    </source>
</evidence>
<gene>
    <name evidence="15" type="ORF">D9Q98_006596</name>
</gene>